<dbReference type="EMBL" id="CP058214">
    <property type="protein sequence ID" value="QPC41823.1"/>
    <property type="molecule type" value="Genomic_DNA"/>
</dbReference>
<dbReference type="KEGG" id="kmn:HW532_03295"/>
<dbReference type="RefSeq" id="WP_213163051.1">
    <property type="nucleotide sequence ID" value="NZ_CP058214.1"/>
</dbReference>
<gene>
    <name evidence="2" type="ORF">HW532_03295</name>
</gene>
<sequence>MTTAEDKTTLPDARLHEQDYRRIEETLCESALGRQFLDEYVRRHAAPDTDTLLRAIGRLETTLATQASALVRPVGTLRASGELRTVAASVRNEMRRAAETLGTGEADGDPALAPLKTAVVGEGVALREAIRRLKVLRLRLGTEGVESPELDGALDEIARLSERHVGITHTVDIALDGLGRLLDTIGEEGDTGQPSITPSPGDSPAKDEPDDEGGIVIVRTKTGACPPEFDEVGEAPETGKASG</sequence>
<evidence type="ECO:0000313" key="3">
    <source>
        <dbReference type="Proteomes" id="UP000593594"/>
    </source>
</evidence>
<dbReference type="AlphaFoldDB" id="A0A7S8C1V3"/>
<dbReference type="Proteomes" id="UP000593594">
    <property type="component" value="Chromosome"/>
</dbReference>
<keyword evidence="3" id="KW-1185">Reference proteome</keyword>
<accession>A0A7S8C1V3</accession>
<evidence type="ECO:0000313" key="2">
    <source>
        <dbReference type="EMBL" id="QPC41823.1"/>
    </source>
</evidence>
<proteinExistence type="predicted"/>
<reference evidence="2 3" key="1">
    <citation type="submission" date="2020-06" db="EMBL/GenBank/DDBJ databases">
        <title>Genome sequence of 2 isolates from Red Sea Mangroves.</title>
        <authorList>
            <person name="Sefrji F."/>
            <person name="Michoud G."/>
            <person name="Merlino G."/>
            <person name="Daffonchio D."/>
        </authorList>
    </citation>
    <scope>NUCLEOTIDE SEQUENCE [LARGE SCALE GENOMIC DNA]</scope>
    <source>
        <strain evidence="2 3">R1DC25</strain>
    </source>
</reference>
<feature type="region of interest" description="Disordered" evidence="1">
    <location>
        <begin position="184"/>
        <end position="243"/>
    </location>
</feature>
<evidence type="ECO:0000256" key="1">
    <source>
        <dbReference type="SAM" id="MobiDB-lite"/>
    </source>
</evidence>
<protein>
    <submittedName>
        <fullName evidence="2">Uncharacterized protein</fullName>
    </submittedName>
</protein>
<organism evidence="2 3">
    <name type="scientific">Kaustia mangrovi</name>
    <dbReference type="NCBI Taxonomy" id="2593653"/>
    <lineage>
        <taxon>Bacteria</taxon>
        <taxon>Pseudomonadati</taxon>
        <taxon>Pseudomonadota</taxon>
        <taxon>Alphaproteobacteria</taxon>
        <taxon>Hyphomicrobiales</taxon>
        <taxon>Parvibaculaceae</taxon>
        <taxon>Kaustia</taxon>
    </lineage>
</organism>
<name>A0A7S8C1V3_9HYPH</name>